<comment type="caution">
    <text evidence="2">The sequence shown here is derived from an EMBL/GenBank/DDBJ whole genome shotgun (WGS) entry which is preliminary data.</text>
</comment>
<sequence length="157" mass="16399">MTKPFCVTLAFTLLLALSNTASAETANEAARSFITQSHAGEDLAAIALSAAKRTQTYGTLVAKLGAVGADTAVSSEINALLPQYQPKWDQNLAAAYEKSFSAEELSSLAAKGRDSKYAGKVIERQSAIGKEMQSSSGPILISLVTEALEASLSKNGL</sequence>
<dbReference type="EMBL" id="JACAPU010000015">
    <property type="protein sequence ID" value="NWB47727.1"/>
    <property type="molecule type" value="Genomic_DNA"/>
</dbReference>
<organism evidence="2 3">
    <name type="scientific">Pseudomonas gingeri</name>
    <dbReference type="NCBI Taxonomy" id="117681"/>
    <lineage>
        <taxon>Bacteria</taxon>
        <taxon>Pseudomonadati</taxon>
        <taxon>Pseudomonadota</taxon>
        <taxon>Gammaproteobacteria</taxon>
        <taxon>Pseudomonadales</taxon>
        <taxon>Pseudomonadaceae</taxon>
        <taxon>Pseudomonas</taxon>
    </lineage>
</organism>
<dbReference type="RefSeq" id="WP_100942815.1">
    <property type="nucleotide sequence ID" value="NZ_JACAPU010000015.1"/>
</dbReference>
<keyword evidence="1" id="KW-0732">Signal</keyword>
<name>A0A7Y8BL71_9PSED</name>
<evidence type="ECO:0000256" key="1">
    <source>
        <dbReference type="SAM" id="SignalP"/>
    </source>
</evidence>
<reference evidence="2 3" key="1">
    <citation type="submission" date="2020-04" db="EMBL/GenBank/DDBJ databases">
        <title>Molecular characterization of pseudomonads from Agaricus bisporus reveal novel blotch 2 pathogens in Western Europe.</title>
        <authorList>
            <person name="Taparia T."/>
            <person name="Krijger M."/>
            <person name="Haynes E."/>
            <person name="Elpinstone J.G."/>
            <person name="Noble R."/>
            <person name="Van Der Wolf J."/>
        </authorList>
    </citation>
    <scope>NUCLEOTIDE SEQUENCE [LARGE SCALE GENOMIC DNA]</scope>
    <source>
        <strain evidence="2 3">F1001</strain>
    </source>
</reference>
<dbReference type="AlphaFoldDB" id="A0A7Y8BL71"/>
<evidence type="ECO:0008006" key="4">
    <source>
        <dbReference type="Google" id="ProtNLM"/>
    </source>
</evidence>
<accession>A0A7Y8BL71</accession>
<protein>
    <recommendedName>
        <fullName evidence="4">DUF2059 domain-containing protein</fullName>
    </recommendedName>
</protein>
<feature type="chain" id="PRO_5030604131" description="DUF2059 domain-containing protein" evidence="1">
    <location>
        <begin position="24"/>
        <end position="157"/>
    </location>
</feature>
<evidence type="ECO:0000313" key="3">
    <source>
        <dbReference type="Proteomes" id="UP000582981"/>
    </source>
</evidence>
<feature type="signal peptide" evidence="1">
    <location>
        <begin position="1"/>
        <end position="23"/>
    </location>
</feature>
<dbReference type="Proteomes" id="UP000582981">
    <property type="component" value="Unassembled WGS sequence"/>
</dbReference>
<evidence type="ECO:0000313" key="2">
    <source>
        <dbReference type="EMBL" id="NWB47727.1"/>
    </source>
</evidence>
<gene>
    <name evidence="2" type="ORF">HX829_14635</name>
</gene>
<proteinExistence type="predicted"/>